<protein>
    <submittedName>
        <fullName evidence="2">Neuropeptide W preproprotein</fullName>
    </submittedName>
</protein>
<dbReference type="AlphaFoldDB" id="A0ABD2DIX1"/>
<keyword evidence="3" id="KW-1185">Reference proteome</keyword>
<evidence type="ECO:0000313" key="2">
    <source>
        <dbReference type="EMBL" id="KAL2766617.1"/>
    </source>
</evidence>
<feature type="compositionally biased region" description="Polar residues" evidence="1">
    <location>
        <begin position="149"/>
        <end position="161"/>
    </location>
</feature>
<feature type="region of interest" description="Disordered" evidence="1">
    <location>
        <begin position="62"/>
        <end position="171"/>
    </location>
</feature>
<evidence type="ECO:0000313" key="3">
    <source>
        <dbReference type="Proteomes" id="UP001610411"/>
    </source>
</evidence>
<dbReference type="Proteomes" id="UP001610411">
    <property type="component" value="Unassembled WGS sequence"/>
</dbReference>
<sequence length="171" mass="17813">WRGAGVCGGLLRAGRCWRCCCSRSCCRRPPAPGTSTWRVPATTRWAAPLASSWGCAARPTCGAARCPRPPGPSPGTPSPRGPPVAMLSSCFPRGSRSRGTRDAGAPRQCSPVRAPRSPRTAGPAPEPEPRLGPHSRTSAERARAFGETSPAQPWPLQQTACASPARAPGSP</sequence>
<evidence type="ECO:0000256" key="1">
    <source>
        <dbReference type="SAM" id="MobiDB-lite"/>
    </source>
</evidence>
<reference evidence="2 3" key="1">
    <citation type="journal article" date="2024" name="G3 (Bethesda)">
        <title>A hybrid genome assembly of the endangered aye-aye (Daubentonia madagascariensis).</title>
        <authorList>
            <person name="Versoza C.J."/>
            <person name="Pfeifer S.P."/>
        </authorList>
    </citation>
    <scope>NUCLEOTIDE SEQUENCE [LARGE SCALE GENOMIC DNA]</scope>
    <source>
        <strain evidence="2">6821</strain>
    </source>
</reference>
<feature type="non-terminal residue" evidence="2">
    <location>
        <position position="1"/>
    </location>
</feature>
<gene>
    <name evidence="2" type="ORF">WCI35_028646</name>
</gene>
<proteinExistence type="predicted"/>
<dbReference type="EMBL" id="JBFSEQ010000011">
    <property type="protein sequence ID" value="KAL2766617.1"/>
    <property type="molecule type" value="Genomic_DNA"/>
</dbReference>
<comment type="caution">
    <text evidence="2">The sequence shown here is derived from an EMBL/GenBank/DDBJ whole genome shotgun (WGS) entry which is preliminary data.</text>
</comment>
<keyword evidence="2" id="KW-0527">Neuropeptide</keyword>
<feature type="compositionally biased region" description="Basic and acidic residues" evidence="1">
    <location>
        <begin position="127"/>
        <end position="144"/>
    </location>
</feature>
<name>A0ABD2DIX1_DAUMA</name>
<dbReference type="GO" id="GO:0007218">
    <property type="term" value="P:neuropeptide signaling pathway"/>
    <property type="evidence" value="ECO:0007669"/>
    <property type="project" value="UniProtKB-KW"/>
</dbReference>
<feature type="compositionally biased region" description="Pro residues" evidence="1">
    <location>
        <begin position="67"/>
        <end position="82"/>
    </location>
</feature>
<accession>A0ABD2DIX1</accession>
<organism evidence="2 3">
    <name type="scientific">Daubentonia madagascariensis</name>
    <name type="common">Aye-aye</name>
    <name type="synonym">Sciurus madagascariensis</name>
    <dbReference type="NCBI Taxonomy" id="31869"/>
    <lineage>
        <taxon>Eukaryota</taxon>
        <taxon>Metazoa</taxon>
        <taxon>Chordata</taxon>
        <taxon>Craniata</taxon>
        <taxon>Vertebrata</taxon>
        <taxon>Euteleostomi</taxon>
        <taxon>Mammalia</taxon>
        <taxon>Eutheria</taxon>
        <taxon>Euarchontoglires</taxon>
        <taxon>Primates</taxon>
        <taxon>Strepsirrhini</taxon>
        <taxon>Chiromyiformes</taxon>
        <taxon>Daubentoniidae</taxon>
        <taxon>Daubentonia</taxon>
    </lineage>
</organism>